<organism evidence="2 3">
    <name type="scientific">Mycobacterium tuberculosis</name>
    <dbReference type="NCBI Taxonomy" id="1773"/>
    <lineage>
        <taxon>Bacteria</taxon>
        <taxon>Bacillati</taxon>
        <taxon>Actinomycetota</taxon>
        <taxon>Actinomycetes</taxon>
        <taxon>Mycobacteriales</taxon>
        <taxon>Mycobacteriaceae</taxon>
        <taxon>Mycobacterium</taxon>
        <taxon>Mycobacterium tuberculosis complex</taxon>
    </lineage>
</organism>
<evidence type="ECO:0000313" key="3">
    <source>
        <dbReference type="Proteomes" id="UP000039021"/>
    </source>
</evidence>
<feature type="region of interest" description="Disordered" evidence="1">
    <location>
        <begin position="22"/>
        <end position="63"/>
    </location>
</feature>
<sequence length="63" mass="6739">MIRIPLISSFGLSRSRTLSTVSVSNARPRSEKNSHSVGIITPSVQASPLTVSRPSDGWQSIST</sequence>
<dbReference type="Proteomes" id="UP000039021">
    <property type="component" value="Unassembled WGS sequence"/>
</dbReference>
<comment type="caution">
    <text evidence="2">The sequence shown here is derived from an EMBL/GenBank/DDBJ whole genome shotgun (WGS) entry which is preliminary data.</text>
</comment>
<proteinExistence type="predicted"/>
<evidence type="ECO:0000313" key="2">
    <source>
        <dbReference type="EMBL" id="COY38766.1"/>
    </source>
</evidence>
<dbReference type="AlphaFoldDB" id="A0A916LBG7"/>
<evidence type="ECO:0000256" key="1">
    <source>
        <dbReference type="SAM" id="MobiDB-lite"/>
    </source>
</evidence>
<accession>A0A916LBG7</accession>
<feature type="compositionally biased region" description="Polar residues" evidence="1">
    <location>
        <begin position="42"/>
        <end position="63"/>
    </location>
</feature>
<protein>
    <submittedName>
        <fullName evidence="2">Uncharacterized protein</fullName>
    </submittedName>
</protein>
<name>A0A916LBG7_MYCTX</name>
<gene>
    <name evidence="2" type="ORF">ERS007739_02526</name>
</gene>
<dbReference type="EMBL" id="CSBK01001171">
    <property type="protein sequence ID" value="COY38766.1"/>
    <property type="molecule type" value="Genomic_DNA"/>
</dbReference>
<reference evidence="3" key="1">
    <citation type="submission" date="2015-03" db="EMBL/GenBank/DDBJ databases">
        <authorList>
            <consortium name="Pathogen Informatics"/>
        </authorList>
    </citation>
    <scope>NUCLEOTIDE SEQUENCE [LARGE SCALE GENOMIC DNA]</scope>
    <source>
        <strain evidence="3">N09902308</strain>
    </source>
</reference>